<dbReference type="InterPro" id="IPR058828">
    <property type="entry name" value="DSRM_CARF/NKRF"/>
</dbReference>
<accession>A0A7K8AXH4</accession>
<dbReference type="Pfam" id="PF11952">
    <property type="entry name" value="XTBD"/>
    <property type="match status" value="1"/>
</dbReference>
<sequence length="609" mass="63071">MAGKAAAGEPLGRTAEEAAWADTLRGACEPEHHWRYRREFLLRNVGELPAAGSAQLQRLVSLSMVWANHVFLGCRYPPQVMEKALEMAEGIQVTNAPVRTTRDELVAKVKKRGISSSNEGVEAPCKRQAVEKSRDSKDAGKDLKTTKAEGVKETESILPKKQEKGTSKEPESSQSTCSSDQEMVIVSDIETEGKPANAESTTEQKPPSSEKEPGKKPCSSPPKESKLAAAAVPSTSKSTPQAAAVPATAKSTPQGAAVTAAVPPAAKSTPQAAAVAAAVPPASKSNPQAAAAAAAVPLTTKSTPQVPVVPPATKSIPQTSAALLSSKTQVSAPASVSKSGAQVSSSLLLPPKSGTQVGTSLLLASKGTAKVGSPLLASKSSAEVAASLLAARSGAQPGSSLLASKSSAQVAASLLAARSGAQQGPSRGGAQAGASLLASKSGSQAGESPAKALCKPLTSEDAKERQPFFNRLYKAVAWKLVAVGGFSPNVNHAELLNSSIQSVKATLDVAFVPLKELADLPQNKSSLENIVCELRCKSVYLGTGCGKSMENAKAVASREALKLFLKKKVIVKICKRKYKGSEIEDLVLLDEESKPSNLPPALRNPREIL</sequence>
<dbReference type="InterPro" id="IPR014720">
    <property type="entry name" value="dsRBD_dom"/>
</dbReference>
<dbReference type="PANTHER" id="PTHR16148:SF11">
    <property type="entry name" value="CDKN2A-INTERACTING PROTEIN"/>
    <property type="match status" value="1"/>
</dbReference>
<feature type="compositionally biased region" description="Low complexity" evidence="5">
    <location>
        <begin position="432"/>
        <end position="446"/>
    </location>
</feature>
<evidence type="ECO:0000256" key="2">
    <source>
        <dbReference type="ARBA" id="ARBA00010053"/>
    </source>
</evidence>
<dbReference type="PROSITE" id="PS51827">
    <property type="entry name" value="XTBD"/>
    <property type="match status" value="1"/>
</dbReference>
<proteinExistence type="inferred from homology"/>
<dbReference type="GO" id="GO:0005730">
    <property type="term" value="C:nucleolus"/>
    <property type="evidence" value="ECO:0007669"/>
    <property type="project" value="TreeGrafter"/>
</dbReference>
<dbReference type="EMBL" id="VZTF01004373">
    <property type="protein sequence ID" value="NXB05392.1"/>
    <property type="molecule type" value="Genomic_DNA"/>
</dbReference>
<dbReference type="GO" id="GO:0003723">
    <property type="term" value="F:RNA binding"/>
    <property type="evidence" value="ECO:0007669"/>
    <property type="project" value="UniProtKB-UniRule"/>
</dbReference>
<feature type="non-terminal residue" evidence="8">
    <location>
        <position position="1"/>
    </location>
</feature>
<feature type="domain" description="XRN2-binding (XTBD)" evidence="7">
    <location>
        <begin position="21"/>
        <end position="117"/>
    </location>
</feature>
<feature type="region of interest" description="Disordered" evidence="5">
    <location>
        <begin position="117"/>
        <end position="313"/>
    </location>
</feature>
<comment type="subcellular location">
    <subcellularLocation>
        <location evidence="1">Nucleus</location>
        <location evidence="1">Nucleoplasm</location>
    </subcellularLocation>
</comment>
<keyword evidence="4" id="KW-0694">RNA-binding</keyword>
<dbReference type="PANTHER" id="PTHR16148">
    <property type="entry name" value="NF-KAPPA-B-REPRESSING FACTOR-RELATED"/>
    <property type="match status" value="1"/>
</dbReference>
<dbReference type="InterPro" id="IPR021859">
    <property type="entry name" value="XTBD"/>
</dbReference>
<feature type="non-terminal residue" evidence="8">
    <location>
        <position position="609"/>
    </location>
</feature>
<dbReference type="PROSITE" id="PS50137">
    <property type="entry name" value="DS_RBD"/>
    <property type="match status" value="1"/>
</dbReference>
<evidence type="ECO:0000313" key="8">
    <source>
        <dbReference type="EMBL" id="NXB05392.1"/>
    </source>
</evidence>
<organism evidence="8 9">
    <name type="scientific">Cnemophilus loriae</name>
    <name type="common">Loria's bird-of-paradise</name>
    <dbReference type="NCBI Taxonomy" id="254448"/>
    <lineage>
        <taxon>Eukaryota</taxon>
        <taxon>Metazoa</taxon>
        <taxon>Chordata</taxon>
        <taxon>Craniata</taxon>
        <taxon>Vertebrata</taxon>
        <taxon>Euteleostomi</taxon>
        <taxon>Archelosauria</taxon>
        <taxon>Archosauria</taxon>
        <taxon>Dinosauria</taxon>
        <taxon>Saurischia</taxon>
        <taxon>Theropoda</taxon>
        <taxon>Coelurosauria</taxon>
        <taxon>Aves</taxon>
        <taxon>Neognathae</taxon>
        <taxon>Neoaves</taxon>
        <taxon>Telluraves</taxon>
        <taxon>Australaves</taxon>
        <taxon>Passeriformes</taxon>
        <taxon>Corvoidea</taxon>
        <taxon>Corvidae</taxon>
        <taxon>Cnemophilus</taxon>
    </lineage>
</organism>
<evidence type="ECO:0000259" key="7">
    <source>
        <dbReference type="PROSITE" id="PS51827"/>
    </source>
</evidence>
<evidence type="ECO:0000256" key="5">
    <source>
        <dbReference type="SAM" id="MobiDB-lite"/>
    </source>
</evidence>
<dbReference type="Pfam" id="PF26535">
    <property type="entry name" value="DSRM_CARF"/>
    <property type="match status" value="1"/>
</dbReference>
<feature type="region of interest" description="Disordered" evidence="5">
    <location>
        <begin position="421"/>
        <end position="452"/>
    </location>
</feature>
<protein>
    <submittedName>
        <fullName evidence="8">CARF protein</fullName>
    </submittedName>
</protein>
<name>A0A7K8AXH4_9CORV</name>
<comment type="caution">
    <text evidence="8">The sequence shown here is derived from an EMBL/GenBank/DDBJ whole genome shotgun (WGS) entry which is preliminary data.</text>
</comment>
<dbReference type="AlphaFoldDB" id="A0A7K8AXH4"/>
<dbReference type="Proteomes" id="UP000517678">
    <property type="component" value="Unassembled WGS sequence"/>
</dbReference>
<feature type="compositionally biased region" description="Basic and acidic residues" evidence="5">
    <location>
        <begin position="124"/>
        <end position="171"/>
    </location>
</feature>
<evidence type="ECO:0000313" key="9">
    <source>
        <dbReference type="Proteomes" id="UP000517678"/>
    </source>
</evidence>
<dbReference type="GO" id="GO:0005654">
    <property type="term" value="C:nucleoplasm"/>
    <property type="evidence" value="ECO:0007669"/>
    <property type="project" value="UniProtKB-SubCell"/>
</dbReference>
<evidence type="ECO:0000256" key="1">
    <source>
        <dbReference type="ARBA" id="ARBA00004642"/>
    </source>
</evidence>
<evidence type="ECO:0000256" key="4">
    <source>
        <dbReference type="PROSITE-ProRule" id="PRU00266"/>
    </source>
</evidence>
<feature type="compositionally biased region" description="Low complexity" evidence="5">
    <location>
        <begin position="256"/>
        <end position="295"/>
    </location>
</feature>
<evidence type="ECO:0000256" key="3">
    <source>
        <dbReference type="ARBA" id="ARBA00023242"/>
    </source>
</evidence>
<feature type="domain" description="DRBM" evidence="6">
    <location>
        <begin position="491"/>
        <end position="566"/>
    </location>
</feature>
<reference evidence="8 9" key="1">
    <citation type="submission" date="2019-09" db="EMBL/GenBank/DDBJ databases">
        <title>Bird 10,000 Genomes (B10K) Project - Family phase.</title>
        <authorList>
            <person name="Zhang G."/>
        </authorList>
    </citation>
    <scope>NUCLEOTIDE SEQUENCE [LARGE SCALE GENOMIC DNA]</scope>
    <source>
        <strain evidence="8">B10K-DU-029-38</strain>
        <tissue evidence="8">Muscle</tissue>
    </source>
</reference>
<feature type="compositionally biased region" description="Polar residues" evidence="5">
    <location>
        <begin position="172"/>
        <end position="181"/>
    </location>
</feature>
<evidence type="ECO:0000259" key="6">
    <source>
        <dbReference type="PROSITE" id="PS50137"/>
    </source>
</evidence>
<keyword evidence="3" id="KW-0539">Nucleus</keyword>
<gene>
    <name evidence="8" type="primary">Cdkn2aip</name>
    <name evidence="8" type="ORF">CNELOR_R07766</name>
</gene>
<keyword evidence="9" id="KW-1185">Reference proteome</keyword>
<comment type="similarity">
    <text evidence="2">Belongs to the CARF family.</text>
</comment>